<accession>A0A5C5ZRQ4</accession>
<sequence precursor="true">MRNTLLLLATSASLLSAGAMEALGHGRELRVTRQDNRLVVSHPPGDHPFSPLVFGQDDFNGEPEAIGALPVIGPAVLWGVPGLSITGLDNASSFSVEAIGHADPFAEPPVGDAPERYVWRWDAESEAVTLSDNGFSFVGVAGGTLTTQSFGAVSSSAPGPFEIADSLVGQQGYHNHDLVRFALEGGAAAPTGVYGVFMRFDTDFDAASAPVLVTFNHGVAYDLVAPASEAIYAAARPGDYNRDGVVDPLDHTLWIEQFGDSVAQAGLGADGNRDGRVDGADFTVWRDHFAPATPGVTAPEPGAALTMAAPLAAWALRRRNRTLSWGQKKTRPGLSPGRVDSLALQDAGDQHSSSSPSASMSSTTSPQRAKLMSSSPSK</sequence>
<gene>
    <name evidence="3" type="ORF">Mal64_23930</name>
</gene>
<organism evidence="3 4">
    <name type="scientific">Pseudobythopirellula maris</name>
    <dbReference type="NCBI Taxonomy" id="2527991"/>
    <lineage>
        <taxon>Bacteria</taxon>
        <taxon>Pseudomonadati</taxon>
        <taxon>Planctomycetota</taxon>
        <taxon>Planctomycetia</taxon>
        <taxon>Pirellulales</taxon>
        <taxon>Lacipirellulaceae</taxon>
        <taxon>Pseudobythopirellula</taxon>
    </lineage>
</organism>
<feature type="chain" id="PRO_5022706608" description="Dockerin domain-containing protein" evidence="2">
    <location>
        <begin position="22"/>
        <end position="378"/>
    </location>
</feature>
<feature type="region of interest" description="Disordered" evidence="1">
    <location>
        <begin position="324"/>
        <end position="378"/>
    </location>
</feature>
<dbReference type="InterPro" id="IPR036439">
    <property type="entry name" value="Dockerin_dom_sf"/>
</dbReference>
<dbReference type="SUPFAM" id="SSF63446">
    <property type="entry name" value="Type I dockerin domain"/>
    <property type="match status" value="1"/>
</dbReference>
<dbReference type="EMBL" id="SJPQ01000002">
    <property type="protein sequence ID" value="TWT88903.1"/>
    <property type="molecule type" value="Genomic_DNA"/>
</dbReference>
<dbReference type="Proteomes" id="UP000315440">
    <property type="component" value="Unassembled WGS sequence"/>
</dbReference>
<dbReference type="InterPro" id="IPR018247">
    <property type="entry name" value="EF_Hand_1_Ca_BS"/>
</dbReference>
<dbReference type="OrthoDB" id="281927at2"/>
<evidence type="ECO:0000313" key="3">
    <source>
        <dbReference type="EMBL" id="TWT88903.1"/>
    </source>
</evidence>
<dbReference type="PROSITE" id="PS00018">
    <property type="entry name" value="EF_HAND_1"/>
    <property type="match status" value="1"/>
</dbReference>
<dbReference type="InterPro" id="IPR002105">
    <property type="entry name" value="Dockerin_1_rpt"/>
</dbReference>
<dbReference type="AlphaFoldDB" id="A0A5C5ZRQ4"/>
<proteinExistence type="predicted"/>
<keyword evidence="2" id="KW-0732">Signal</keyword>
<feature type="signal peptide" evidence="2">
    <location>
        <begin position="1"/>
        <end position="21"/>
    </location>
</feature>
<evidence type="ECO:0008006" key="5">
    <source>
        <dbReference type="Google" id="ProtNLM"/>
    </source>
</evidence>
<feature type="compositionally biased region" description="Low complexity" evidence="1">
    <location>
        <begin position="352"/>
        <end position="366"/>
    </location>
</feature>
<comment type="caution">
    <text evidence="3">The sequence shown here is derived from an EMBL/GenBank/DDBJ whole genome shotgun (WGS) entry which is preliminary data.</text>
</comment>
<dbReference type="RefSeq" id="WP_146400361.1">
    <property type="nucleotide sequence ID" value="NZ_SJPQ01000002.1"/>
</dbReference>
<evidence type="ECO:0000313" key="4">
    <source>
        <dbReference type="Proteomes" id="UP000315440"/>
    </source>
</evidence>
<name>A0A5C5ZRQ4_9BACT</name>
<dbReference type="GO" id="GO:0000272">
    <property type="term" value="P:polysaccharide catabolic process"/>
    <property type="evidence" value="ECO:0007669"/>
    <property type="project" value="InterPro"/>
</dbReference>
<protein>
    <recommendedName>
        <fullName evidence="5">Dockerin domain-containing protein</fullName>
    </recommendedName>
</protein>
<keyword evidence="4" id="KW-1185">Reference proteome</keyword>
<reference evidence="3 4" key="1">
    <citation type="submission" date="2019-02" db="EMBL/GenBank/DDBJ databases">
        <title>Deep-cultivation of Planctomycetes and their phenomic and genomic characterization uncovers novel biology.</title>
        <authorList>
            <person name="Wiegand S."/>
            <person name="Jogler M."/>
            <person name="Boedeker C."/>
            <person name="Pinto D."/>
            <person name="Vollmers J."/>
            <person name="Rivas-Marin E."/>
            <person name="Kohn T."/>
            <person name="Peeters S.H."/>
            <person name="Heuer A."/>
            <person name="Rast P."/>
            <person name="Oberbeckmann S."/>
            <person name="Bunk B."/>
            <person name="Jeske O."/>
            <person name="Meyerdierks A."/>
            <person name="Storesund J.E."/>
            <person name="Kallscheuer N."/>
            <person name="Luecker S."/>
            <person name="Lage O.M."/>
            <person name="Pohl T."/>
            <person name="Merkel B.J."/>
            <person name="Hornburger P."/>
            <person name="Mueller R.-W."/>
            <person name="Bruemmer F."/>
            <person name="Labrenz M."/>
            <person name="Spormann A.M."/>
            <person name="Op Den Camp H."/>
            <person name="Overmann J."/>
            <person name="Amann R."/>
            <person name="Jetten M.S.M."/>
            <person name="Mascher T."/>
            <person name="Medema M.H."/>
            <person name="Devos D.P."/>
            <person name="Kaster A.-K."/>
            <person name="Ovreas L."/>
            <person name="Rohde M."/>
            <person name="Galperin M.Y."/>
            <person name="Jogler C."/>
        </authorList>
    </citation>
    <scope>NUCLEOTIDE SEQUENCE [LARGE SCALE GENOMIC DNA]</scope>
    <source>
        <strain evidence="3 4">Mal64</strain>
    </source>
</reference>
<evidence type="ECO:0000256" key="2">
    <source>
        <dbReference type="SAM" id="SignalP"/>
    </source>
</evidence>
<dbReference type="Pfam" id="PF00404">
    <property type="entry name" value="Dockerin_1"/>
    <property type="match status" value="1"/>
</dbReference>
<dbReference type="Gene3D" id="1.10.1330.10">
    <property type="entry name" value="Dockerin domain"/>
    <property type="match status" value="1"/>
</dbReference>
<evidence type="ECO:0000256" key="1">
    <source>
        <dbReference type="SAM" id="MobiDB-lite"/>
    </source>
</evidence>
<dbReference type="GO" id="GO:0004553">
    <property type="term" value="F:hydrolase activity, hydrolyzing O-glycosyl compounds"/>
    <property type="evidence" value="ECO:0007669"/>
    <property type="project" value="InterPro"/>
</dbReference>